<dbReference type="AlphaFoldDB" id="A0A1W5ZQZ6"/>
<accession>A0A1W5ZQZ6</accession>
<keyword evidence="1" id="KW-0812">Transmembrane</keyword>
<proteinExistence type="predicted"/>
<sequence length="148" mass="16956">MKKVIFLLRRNNRLYLITLFSVFIFLIGSMALTQALPLPGRQMILLWISMMVYLMVFLGVDPILKGVAFSLVPTGTLMFLKEWVEFAPDVIGKWIAADTTRGGPAGFIFFAILLGVIKVSKVEPYIKWLEKQKRKIHRRAEKPEARKS</sequence>
<dbReference type="KEGG" id="hmn:HM131_02210"/>
<keyword evidence="3" id="KW-1185">Reference proteome</keyword>
<keyword evidence="1" id="KW-0472">Membrane</keyword>
<name>A0A1W5ZQZ6_9BACI</name>
<gene>
    <name evidence="2" type="ORF">HM131_02210</name>
</gene>
<evidence type="ECO:0000313" key="2">
    <source>
        <dbReference type="EMBL" id="ARI75713.1"/>
    </source>
</evidence>
<reference evidence="2 3" key="1">
    <citation type="submission" date="2017-04" db="EMBL/GenBank/DDBJ databases">
        <title>The whole genome sequencing and assembly of Halobacillus mangrovi strain.</title>
        <authorList>
            <person name="Lee S.-J."/>
            <person name="Park M.-K."/>
            <person name="Kim J.-Y."/>
            <person name="Lee Y.-J."/>
            <person name="Yi H."/>
            <person name="Bahn Y.-S."/>
            <person name="Kim J.F."/>
            <person name="Lee D.-W."/>
        </authorList>
    </citation>
    <scope>NUCLEOTIDE SEQUENCE [LARGE SCALE GENOMIC DNA]</scope>
    <source>
        <strain evidence="2 3">KTB 131</strain>
    </source>
</reference>
<organism evidence="2 3">
    <name type="scientific">Halobacillus mangrovi</name>
    <dbReference type="NCBI Taxonomy" id="402384"/>
    <lineage>
        <taxon>Bacteria</taxon>
        <taxon>Bacillati</taxon>
        <taxon>Bacillota</taxon>
        <taxon>Bacilli</taxon>
        <taxon>Bacillales</taxon>
        <taxon>Bacillaceae</taxon>
        <taxon>Halobacillus</taxon>
    </lineage>
</organism>
<feature type="transmembrane region" description="Helical" evidence="1">
    <location>
        <begin position="12"/>
        <end position="32"/>
    </location>
</feature>
<protein>
    <submittedName>
        <fullName evidence="2">Uncharacterized protein</fullName>
    </submittedName>
</protein>
<dbReference type="Proteomes" id="UP000192527">
    <property type="component" value="Chromosome"/>
</dbReference>
<dbReference type="OrthoDB" id="2971014at2"/>
<dbReference type="EMBL" id="CP020772">
    <property type="protein sequence ID" value="ARI75713.1"/>
    <property type="molecule type" value="Genomic_DNA"/>
</dbReference>
<evidence type="ECO:0000256" key="1">
    <source>
        <dbReference type="SAM" id="Phobius"/>
    </source>
</evidence>
<keyword evidence="1" id="KW-1133">Transmembrane helix</keyword>
<dbReference type="STRING" id="402384.HM131_02210"/>
<dbReference type="RefSeq" id="WP_085027514.1">
    <property type="nucleotide sequence ID" value="NZ_CP020772.1"/>
</dbReference>
<evidence type="ECO:0000313" key="3">
    <source>
        <dbReference type="Proteomes" id="UP000192527"/>
    </source>
</evidence>